<evidence type="ECO:0000256" key="13">
    <source>
        <dbReference type="ARBA" id="ARBA00023128"/>
    </source>
</evidence>
<dbReference type="Gene3D" id="1.20.1260.140">
    <property type="entry name" value="Alternative oxidase"/>
    <property type="match status" value="1"/>
</dbReference>
<dbReference type="GO" id="GO:0046872">
    <property type="term" value="F:metal ion binding"/>
    <property type="evidence" value="ECO:0007669"/>
    <property type="project" value="UniProtKB-UniRule"/>
</dbReference>
<evidence type="ECO:0000256" key="7">
    <source>
        <dbReference type="ARBA" id="ARBA00022792"/>
    </source>
</evidence>
<dbReference type="OrthoDB" id="16906at2759"/>
<dbReference type="STRING" id="231916.A0A409YL54"/>
<dbReference type="PANTHER" id="PTHR31803:SF3">
    <property type="entry name" value="ALTERNATIVE OXIDASE"/>
    <property type="match status" value="1"/>
</dbReference>
<evidence type="ECO:0000256" key="6">
    <source>
        <dbReference type="ARBA" id="ARBA00022723"/>
    </source>
</evidence>
<gene>
    <name evidence="19" type="ORF">CVT26_005798</name>
</gene>
<feature type="region of interest" description="Disordered" evidence="17">
    <location>
        <begin position="65"/>
        <end position="86"/>
    </location>
</feature>
<comment type="caution">
    <text evidence="19">The sequence shown here is derived from an EMBL/GenBank/DDBJ whole genome shotgun (WGS) entry which is preliminary data.</text>
</comment>
<evidence type="ECO:0000256" key="5">
    <source>
        <dbReference type="ARBA" id="ARBA00022692"/>
    </source>
</evidence>
<dbReference type="CDD" id="cd01053">
    <property type="entry name" value="AOX"/>
    <property type="match status" value="1"/>
</dbReference>
<dbReference type="GO" id="GO:0098803">
    <property type="term" value="C:respiratory chain complex"/>
    <property type="evidence" value="ECO:0007669"/>
    <property type="project" value="UniProtKB-UniRule"/>
</dbReference>
<evidence type="ECO:0000256" key="1">
    <source>
        <dbReference type="ARBA" id="ARBA00004273"/>
    </source>
</evidence>
<dbReference type="Proteomes" id="UP000284706">
    <property type="component" value="Unassembled WGS sequence"/>
</dbReference>
<evidence type="ECO:0000256" key="18">
    <source>
        <dbReference type="SAM" id="Phobius"/>
    </source>
</evidence>
<accession>A0A409YL54</accession>
<keyword evidence="20" id="KW-1185">Reference proteome</keyword>
<name>A0A409YL54_9AGAR</name>
<dbReference type="GO" id="GO:0010230">
    <property type="term" value="P:alternative respiration"/>
    <property type="evidence" value="ECO:0007669"/>
    <property type="project" value="TreeGrafter"/>
</dbReference>
<keyword evidence="14 16" id="KW-0472">Membrane</keyword>
<keyword evidence="6 16" id="KW-0479">Metal-binding</keyword>
<keyword evidence="4 16" id="KW-0679">Respiratory chain</keyword>
<evidence type="ECO:0000256" key="4">
    <source>
        <dbReference type="ARBA" id="ARBA00022660"/>
    </source>
</evidence>
<comment type="subcellular location">
    <subcellularLocation>
        <location evidence="1">Mitochondrion inner membrane</location>
    </subcellularLocation>
</comment>
<comment type="similarity">
    <text evidence="2 16">Belongs to the alternative oxidase family.</text>
</comment>
<protein>
    <recommendedName>
        <fullName evidence="16">Alternative oxidase</fullName>
        <ecNumber evidence="16">1.-.-.-</ecNumber>
    </recommendedName>
</protein>
<dbReference type="GO" id="GO:0005743">
    <property type="term" value="C:mitochondrial inner membrane"/>
    <property type="evidence" value="ECO:0007669"/>
    <property type="project" value="UniProtKB-SubCell"/>
</dbReference>
<dbReference type="InParanoid" id="A0A409YL54"/>
<dbReference type="InterPro" id="IPR002680">
    <property type="entry name" value="AOX"/>
</dbReference>
<evidence type="ECO:0000256" key="9">
    <source>
        <dbReference type="ARBA" id="ARBA00022982"/>
    </source>
</evidence>
<keyword evidence="5 16" id="KW-0812">Transmembrane</keyword>
<evidence type="ECO:0000256" key="8">
    <source>
        <dbReference type="ARBA" id="ARBA00022946"/>
    </source>
</evidence>
<dbReference type="Pfam" id="PF01786">
    <property type="entry name" value="AOX"/>
    <property type="match status" value="2"/>
</dbReference>
<evidence type="ECO:0000256" key="12">
    <source>
        <dbReference type="ARBA" id="ARBA00023004"/>
    </source>
</evidence>
<keyword evidence="7" id="KW-0999">Mitochondrion inner membrane</keyword>
<keyword evidence="12 16" id="KW-0408">Iron</keyword>
<keyword evidence="13" id="KW-0496">Mitochondrion</keyword>
<dbReference type="InterPro" id="IPR038659">
    <property type="entry name" value="AOX_sf"/>
</dbReference>
<dbReference type="AlphaFoldDB" id="A0A409YL54"/>
<evidence type="ECO:0000256" key="2">
    <source>
        <dbReference type="ARBA" id="ARBA00008388"/>
    </source>
</evidence>
<keyword evidence="3" id="KW-0813">Transport</keyword>
<dbReference type="FunFam" id="1.20.1260.140:FF:000002">
    <property type="entry name" value="Alternative oxidase"/>
    <property type="match status" value="1"/>
</dbReference>
<comment type="cofactor">
    <cofactor evidence="16">
        <name>Fe cation</name>
        <dbReference type="ChEBI" id="CHEBI:24875"/>
    </cofactor>
    <text evidence="16">Binds 2 iron ions per subunit.</text>
</comment>
<evidence type="ECO:0000256" key="14">
    <source>
        <dbReference type="ARBA" id="ARBA00023136"/>
    </source>
</evidence>
<keyword evidence="8" id="KW-0809">Transit peptide</keyword>
<keyword evidence="9 16" id="KW-0249">Electron transport</keyword>
<evidence type="ECO:0000256" key="3">
    <source>
        <dbReference type="ARBA" id="ARBA00022448"/>
    </source>
</evidence>
<evidence type="ECO:0000256" key="16">
    <source>
        <dbReference type="RuleBase" id="RU003779"/>
    </source>
</evidence>
<evidence type="ECO:0000313" key="20">
    <source>
        <dbReference type="Proteomes" id="UP000284706"/>
    </source>
</evidence>
<dbReference type="EC" id="1.-.-.-" evidence="16"/>
<evidence type="ECO:0000256" key="15">
    <source>
        <dbReference type="ARBA" id="ARBA00025285"/>
    </source>
</evidence>
<reference evidence="19 20" key="1">
    <citation type="journal article" date="2018" name="Evol. Lett.">
        <title>Horizontal gene cluster transfer increased hallucinogenic mushroom diversity.</title>
        <authorList>
            <person name="Reynolds H.T."/>
            <person name="Vijayakumar V."/>
            <person name="Gluck-Thaler E."/>
            <person name="Korotkin H.B."/>
            <person name="Matheny P.B."/>
            <person name="Slot J.C."/>
        </authorList>
    </citation>
    <scope>NUCLEOTIDE SEQUENCE [LARGE SCALE GENOMIC DNA]</scope>
    <source>
        <strain evidence="19 20">SRW20</strain>
    </source>
</reference>
<evidence type="ECO:0000256" key="11">
    <source>
        <dbReference type="ARBA" id="ARBA00023002"/>
    </source>
</evidence>
<organism evidence="19 20">
    <name type="scientific">Gymnopilus dilepis</name>
    <dbReference type="NCBI Taxonomy" id="231916"/>
    <lineage>
        <taxon>Eukaryota</taxon>
        <taxon>Fungi</taxon>
        <taxon>Dikarya</taxon>
        <taxon>Basidiomycota</taxon>
        <taxon>Agaricomycotina</taxon>
        <taxon>Agaricomycetes</taxon>
        <taxon>Agaricomycetidae</taxon>
        <taxon>Agaricales</taxon>
        <taxon>Agaricineae</taxon>
        <taxon>Hymenogastraceae</taxon>
        <taxon>Gymnopilus</taxon>
    </lineage>
</organism>
<dbReference type="PANTHER" id="PTHR31803">
    <property type="entry name" value="ALTERNATIVE OXIDASE"/>
    <property type="match status" value="1"/>
</dbReference>
<keyword evidence="11 16" id="KW-0560">Oxidoreductase</keyword>
<dbReference type="EMBL" id="NHYE01000706">
    <property type="protein sequence ID" value="PPR03758.1"/>
    <property type="molecule type" value="Genomic_DNA"/>
</dbReference>
<dbReference type="GO" id="GO:0009916">
    <property type="term" value="F:alternative oxidase activity"/>
    <property type="evidence" value="ECO:0007669"/>
    <property type="project" value="UniProtKB-UniRule"/>
</dbReference>
<evidence type="ECO:0000256" key="10">
    <source>
        <dbReference type="ARBA" id="ARBA00022989"/>
    </source>
</evidence>
<evidence type="ECO:0000256" key="17">
    <source>
        <dbReference type="SAM" id="MobiDB-lite"/>
    </source>
</evidence>
<evidence type="ECO:0000313" key="19">
    <source>
        <dbReference type="EMBL" id="PPR03758.1"/>
    </source>
</evidence>
<comment type="function">
    <text evidence="15">Catalyzes cyanide-resistant oxygen consumption. May increase respiration when the cytochrome respiratory pathway is restricted, or in response to low temperatures.</text>
</comment>
<sequence>MLRTTVIKTAQPVLRLGLASSCLATSHLHGSILLVGKPSLPGARQLSTSASNSNDLTSKSAIHATTSKHKQDLPGSSSPETALVSKQAHTVNSVPDAIHGDWVLFHPVYSKDELTAVEVLHREPKTFSDKLAHGLVRLARRIFDWVVRYKHIDKPPAPGMTIEELRKAGYLLSEKQWMDRILFLESIAGVPGMVAATLRHLTSLRLMRRDKGWIHTCLEEAENERMHLMYVEYPVLKLISELLIQDRTFMTIRKPSMFFRLIVLGAQGVFYNLFFLAYMISPRAGHRFVGYLEEEAVLTYTRCIADLEAGKIPEWTDLPAPDIAIDYWRLPPDAKLLDVIYAVRSDETTHRFVNHSLANLNPATDVNPFALREPDMHVKGKKLGFERSEAEEYVKQTREMVEKHAQEVHAQVKEA</sequence>
<proteinExistence type="inferred from homology"/>
<keyword evidence="10 18" id="KW-1133">Transmembrane helix</keyword>
<feature type="transmembrane region" description="Helical" evidence="18">
    <location>
        <begin position="257"/>
        <end position="280"/>
    </location>
</feature>